<dbReference type="Gene3D" id="2.170.130.10">
    <property type="entry name" value="TonB-dependent receptor, plug domain"/>
    <property type="match status" value="1"/>
</dbReference>
<comment type="caution">
    <text evidence="4">The sequence shown here is derived from an EMBL/GenBank/DDBJ whole genome shotgun (WGS) entry which is preliminary data.</text>
</comment>
<keyword evidence="5" id="KW-1185">Reference proteome</keyword>
<dbReference type="FunFam" id="2.170.130.10:FF:000003">
    <property type="entry name" value="SusC/RagA family TonB-linked outer membrane protein"/>
    <property type="match status" value="1"/>
</dbReference>
<dbReference type="InterPro" id="IPR039426">
    <property type="entry name" value="TonB-dep_rcpt-like"/>
</dbReference>
<dbReference type="GO" id="GO:0044718">
    <property type="term" value="P:siderophore transmembrane transport"/>
    <property type="evidence" value="ECO:0007669"/>
    <property type="project" value="TreeGrafter"/>
</dbReference>
<dbReference type="InterPro" id="IPR023997">
    <property type="entry name" value="TonB-dep_OMP_SusC/RagA_CS"/>
</dbReference>
<evidence type="ECO:0000256" key="2">
    <source>
        <dbReference type="PROSITE-ProRule" id="PRU01360"/>
    </source>
</evidence>
<dbReference type="NCBIfam" id="TIGR04057">
    <property type="entry name" value="SusC_RagA_signa"/>
    <property type="match status" value="1"/>
</dbReference>
<keyword evidence="1" id="KW-0732">Signal</keyword>
<keyword evidence="2" id="KW-1134">Transmembrane beta strand</keyword>
<dbReference type="PROSITE" id="PS52016">
    <property type="entry name" value="TONB_DEPENDENT_REC_3"/>
    <property type="match status" value="1"/>
</dbReference>
<keyword evidence="2" id="KW-0812">Transmembrane</keyword>
<dbReference type="Gene3D" id="2.60.40.1120">
    <property type="entry name" value="Carboxypeptidase-like, regulatory domain"/>
    <property type="match status" value="1"/>
</dbReference>
<dbReference type="PANTHER" id="PTHR30069">
    <property type="entry name" value="TONB-DEPENDENT OUTER MEMBRANE RECEPTOR"/>
    <property type="match status" value="1"/>
</dbReference>
<keyword evidence="2" id="KW-0998">Cell outer membrane</keyword>
<proteinExistence type="inferred from homology"/>
<dbReference type="InterPro" id="IPR008969">
    <property type="entry name" value="CarboxyPept-like_regulatory"/>
</dbReference>
<dbReference type="PANTHER" id="PTHR30069:SF29">
    <property type="entry name" value="HEMOGLOBIN AND HEMOGLOBIN-HAPTOGLOBIN-BINDING PROTEIN 1-RELATED"/>
    <property type="match status" value="1"/>
</dbReference>
<dbReference type="FunFam" id="2.60.40.1120:FF:000003">
    <property type="entry name" value="Outer membrane protein Omp121"/>
    <property type="match status" value="1"/>
</dbReference>
<evidence type="ECO:0000256" key="1">
    <source>
        <dbReference type="ARBA" id="ARBA00022729"/>
    </source>
</evidence>
<dbReference type="Pfam" id="PF07715">
    <property type="entry name" value="Plug"/>
    <property type="match status" value="1"/>
</dbReference>
<dbReference type="OrthoDB" id="676659at2"/>
<dbReference type="AlphaFoldDB" id="A0A3E1Y2P8"/>
<dbReference type="GO" id="GO:0015344">
    <property type="term" value="F:siderophore uptake transmembrane transporter activity"/>
    <property type="evidence" value="ECO:0007669"/>
    <property type="project" value="TreeGrafter"/>
</dbReference>
<organism evidence="4 5">
    <name type="scientific">Chitinophaga silvatica</name>
    <dbReference type="NCBI Taxonomy" id="2282649"/>
    <lineage>
        <taxon>Bacteria</taxon>
        <taxon>Pseudomonadati</taxon>
        <taxon>Bacteroidota</taxon>
        <taxon>Chitinophagia</taxon>
        <taxon>Chitinophagales</taxon>
        <taxon>Chitinophagaceae</taxon>
        <taxon>Chitinophaga</taxon>
    </lineage>
</organism>
<gene>
    <name evidence="4" type="ORF">DVR12_26680</name>
</gene>
<accession>A0A3E1Y2P8</accession>
<dbReference type="InterPro" id="IPR012910">
    <property type="entry name" value="Plug_dom"/>
</dbReference>
<comment type="subcellular location">
    <subcellularLocation>
        <location evidence="2">Cell outer membrane</location>
        <topology evidence="2">Multi-pass membrane protein</topology>
    </subcellularLocation>
</comment>
<dbReference type="SUPFAM" id="SSF49464">
    <property type="entry name" value="Carboxypeptidase regulatory domain-like"/>
    <property type="match status" value="1"/>
</dbReference>
<name>A0A3E1Y2P8_9BACT</name>
<protein>
    <recommendedName>
        <fullName evidence="3">TonB-dependent receptor plug domain-containing protein</fullName>
    </recommendedName>
</protein>
<keyword evidence="2" id="KW-0813">Transport</keyword>
<dbReference type="RefSeq" id="WP_116978874.1">
    <property type="nucleotide sequence ID" value="NZ_QPMM01000019.1"/>
</dbReference>
<dbReference type="Pfam" id="PF13715">
    <property type="entry name" value="CarbopepD_reg_2"/>
    <property type="match status" value="1"/>
</dbReference>
<sequence length="309" mass="32995">MKSLFRMRLCKQVAMLLLFLSVTLGQFSLYAQGIPVTGRVVSESGTPLIGVSIQILGTTKGVSTDADGKFKLDVPAGATLKVTYIGYLTKELKADASKPIQITLSEDIQKLNDVVVVGYGTQKKVSVTGAITTVSMKEKEGQPITNVSNALHGVPGLSVNLSNSQPGVDRSTIRIRGIGSVNGAAPLVLVDGVEYSMDELNPNDIESITVLKDASAAIMGSKGANGVIMVTTKKGKGRSKVDYSYNYGRQRATYIPDVIDDPIAYMKLKNKALNNEGKPDEYAAADIEEYINGMAKDPYTLLITGTISH</sequence>
<dbReference type="GO" id="GO:0009279">
    <property type="term" value="C:cell outer membrane"/>
    <property type="evidence" value="ECO:0007669"/>
    <property type="project" value="UniProtKB-SubCell"/>
</dbReference>
<evidence type="ECO:0000313" key="5">
    <source>
        <dbReference type="Proteomes" id="UP000260644"/>
    </source>
</evidence>
<keyword evidence="2" id="KW-0472">Membrane</keyword>
<evidence type="ECO:0000313" key="4">
    <source>
        <dbReference type="EMBL" id="RFS18787.1"/>
    </source>
</evidence>
<dbReference type="EMBL" id="QPMM01000019">
    <property type="protein sequence ID" value="RFS18787.1"/>
    <property type="molecule type" value="Genomic_DNA"/>
</dbReference>
<evidence type="ECO:0000259" key="3">
    <source>
        <dbReference type="Pfam" id="PF07715"/>
    </source>
</evidence>
<dbReference type="InterPro" id="IPR037066">
    <property type="entry name" value="Plug_dom_sf"/>
</dbReference>
<dbReference type="SUPFAM" id="SSF56935">
    <property type="entry name" value="Porins"/>
    <property type="match status" value="1"/>
</dbReference>
<feature type="domain" description="TonB-dependent receptor plug" evidence="3">
    <location>
        <begin position="124"/>
        <end position="227"/>
    </location>
</feature>
<reference evidence="4 5" key="1">
    <citation type="submission" date="2018-07" db="EMBL/GenBank/DDBJ databases">
        <title>Chitinophaga K2CV101002-2 sp. nov., isolated from a monsoon evergreen broad-leaved forest soil.</title>
        <authorList>
            <person name="Lv Y."/>
        </authorList>
    </citation>
    <scope>NUCLEOTIDE SEQUENCE [LARGE SCALE GENOMIC DNA]</scope>
    <source>
        <strain evidence="4 5">GDMCC 1.1288</strain>
    </source>
</reference>
<dbReference type="Proteomes" id="UP000260644">
    <property type="component" value="Unassembled WGS sequence"/>
</dbReference>
<comment type="similarity">
    <text evidence="2">Belongs to the TonB-dependent receptor family.</text>
</comment>